<dbReference type="AlphaFoldDB" id="A0A392NCG6"/>
<protein>
    <submittedName>
        <fullName evidence="2">Uncharacterized protein</fullName>
    </submittedName>
</protein>
<evidence type="ECO:0000313" key="3">
    <source>
        <dbReference type="Proteomes" id="UP000265520"/>
    </source>
</evidence>
<comment type="caution">
    <text evidence="2">The sequence shown here is derived from an EMBL/GenBank/DDBJ whole genome shotgun (WGS) entry which is preliminary data.</text>
</comment>
<organism evidence="2 3">
    <name type="scientific">Trifolium medium</name>
    <dbReference type="NCBI Taxonomy" id="97028"/>
    <lineage>
        <taxon>Eukaryota</taxon>
        <taxon>Viridiplantae</taxon>
        <taxon>Streptophyta</taxon>
        <taxon>Embryophyta</taxon>
        <taxon>Tracheophyta</taxon>
        <taxon>Spermatophyta</taxon>
        <taxon>Magnoliopsida</taxon>
        <taxon>eudicotyledons</taxon>
        <taxon>Gunneridae</taxon>
        <taxon>Pentapetalae</taxon>
        <taxon>rosids</taxon>
        <taxon>fabids</taxon>
        <taxon>Fabales</taxon>
        <taxon>Fabaceae</taxon>
        <taxon>Papilionoideae</taxon>
        <taxon>50 kb inversion clade</taxon>
        <taxon>NPAAA clade</taxon>
        <taxon>Hologalegina</taxon>
        <taxon>IRL clade</taxon>
        <taxon>Trifolieae</taxon>
        <taxon>Trifolium</taxon>
    </lineage>
</organism>
<sequence length="47" mass="5480">MLEGKSAWSHLDDVSEAPTEKAVQEVYNTSRRDQFLMKLLPKFEVVR</sequence>
<gene>
    <name evidence="2" type="ORF">A2U01_0018184</name>
</gene>
<feature type="non-terminal residue" evidence="2">
    <location>
        <position position="47"/>
    </location>
</feature>
<feature type="compositionally biased region" description="Basic and acidic residues" evidence="1">
    <location>
        <begin position="10"/>
        <end position="21"/>
    </location>
</feature>
<reference evidence="2 3" key="1">
    <citation type="journal article" date="2018" name="Front. Plant Sci.">
        <title>Red Clover (Trifolium pratense) and Zigzag Clover (T. medium) - A Picture of Genomic Similarities and Differences.</title>
        <authorList>
            <person name="Dluhosova J."/>
            <person name="Istvanek J."/>
            <person name="Nedelnik J."/>
            <person name="Repkova J."/>
        </authorList>
    </citation>
    <scope>NUCLEOTIDE SEQUENCE [LARGE SCALE GENOMIC DNA]</scope>
    <source>
        <strain evidence="3">cv. 10/8</strain>
        <tissue evidence="2">Leaf</tissue>
    </source>
</reference>
<evidence type="ECO:0000313" key="2">
    <source>
        <dbReference type="EMBL" id="MCH97191.1"/>
    </source>
</evidence>
<name>A0A392NCG6_9FABA</name>
<accession>A0A392NCG6</accession>
<proteinExistence type="predicted"/>
<feature type="region of interest" description="Disordered" evidence="1">
    <location>
        <begin position="1"/>
        <end position="21"/>
    </location>
</feature>
<dbReference type="Proteomes" id="UP000265520">
    <property type="component" value="Unassembled WGS sequence"/>
</dbReference>
<keyword evidence="3" id="KW-1185">Reference proteome</keyword>
<evidence type="ECO:0000256" key="1">
    <source>
        <dbReference type="SAM" id="MobiDB-lite"/>
    </source>
</evidence>
<dbReference type="EMBL" id="LXQA010034315">
    <property type="protein sequence ID" value="MCH97191.1"/>
    <property type="molecule type" value="Genomic_DNA"/>
</dbReference>